<dbReference type="InterPro" id="IPR014852">
    <property type="entry name" value="YwhD"/>
</dbReference>
<dbReference type="EMBL" id="BMLN01000021">
    <property type="protein sequence ID" value="GGO09787.1"/>
    <property type="molecule type" value="Genomic_DNA"/>
</dbReference>
<evidence type="ECO:0000313" key="2">
    <source>
        <dbReference type="Proteomes" id="UP000606653"/>
    </source>
</evidence>
<name>A0ABQ2LC26_9BACL</name>
<keyword evidence="2" id="KW-1185">Reference proteome</keyword>
<organism evidence="1 2">
    <name type="scientific">Saccharibacillus kuerlensis</name>
    <dbReference type="NCBI Taxonomy" id="459527"/>
    <lineage>
        <taxon>Bacteria</taxon>
        <taxon>Bacillati</taxon>
        <taxon>Bacillota</taxon>
        <taxon>Bacilli</taxon>
        <taxon>Bacillales</taxon>
        <taxon>Paenibacillaceae</taxon>
        <taxon>Saccharibacillus</taxon>
    </lineage>
</organism>
<proteinExistence type="predicted"/>
<evidence type="ECO:0008006" key="3">
    <source>
        <dbReference type="Google" id="ProtNLM"/>
    </source>
</evidence>
<gene>
    <name evidence="1" type="primary">ywhD</name>
    <name evidence="1" type="ORF">GCM10010969_40550</name>
</gene>
<evidence type="ECO:0000313" key="1">
    <source>
        <dbReference type="EMBL" id="GGO09787.1"/>
    </source>
</evidence>
<reference evidence="2" key="1">
    <citation type="journal article" date="2019" name="Int. J. Syst. Evol. Microbiol.">
        <title>The Global Catalogue of Microorganisms (GCM) 10K type strain sequencing project: providing services to taxonomists for standard genome sequencing and annotation.</title>
        <authorList>
            <consortium name="The Broad Institute Genomics Platform"/>
            <consortium name="The Broad Institute Genome Sequencing Center for Infectious Disease"/>
            <person name="Wu L."/>
            <person name="Ma J."/>
        </authorList>
    </citation>
    <scope>NUCLEOTIDE SEQUENCE [LARGE SCALE GENOMIC DNA]</scope>
    <source>
        <strain evidence="2">CGMCC 1.6964</strain>
    </source>
</reference>
<comment type="caution">
    <text evidence="1">The sequence shown here is derived from an EMBL/GenBank/DDBJ whole genome shotgun (WGS) entry which is preliminary data.</text>
</comment>
<accession>A0ABQ2LC26</accession>
<sequence>MPKGARIPAMEDKQIGKKPIGLNIISSSQKSSKHKGFGTGAINLNNVSPVIIDEGEARIDVGAMHAKSKVERGIKFTANREDAEGGRRVWLVWVAVDKTEEGGSYAGATACEMWINSESKRGFKILADHVNKLDYAIKRRIMLNEMDEESKAALKKLLTTHNEEWWNRSPEELKQELGG</sequence>
<dbReference type="Pfam" id="PF08741">
    <property type="entry name" value="YwhD"/>
    <property type="match status" value="1"/>
</dbReference>
<dbReference type="Proteomes" id="UP000606653">
    <property type="component" value="Unassembled WGS sequence"/>
</dbReference>
<protein>
    <recommendedName>
        <fullName evidence="3">YwhD family protein</fullName>
    </recommendedName>
</protein>